<proteinExistence type="predicted"/>
<gene>
    <name evidence="1" type="ORF">UFOVP1016_40</name>
</gene>
<protein>
    <submittedName>
        <fullName evidence="1">Uncharacterized protein</fullName>
    </submittedName>
</protein>
<evidence type="ECO:0000313" key="1">
    <source>
        <dbReference type="EMBL" id="CAB4178172.1"/>
    </source>
</evidence>
<sequence>MTNATTQTQKSIAELKVEFSHYFADLKDDAKRNDYKVNKADEWDRFLEKQKEEII</sequence>
<reference evidence="1" key="1">
    <citation type="submission" date="2020-05" db="EMBL/GenBank/DDBJ databases">
        <authorList>
            <person name="Chiriac C."/>
            <person name="Salcher M."/>
            <person name="Ghai R."/>
            <person name="Kavagutti S V."/>
        </authorList>
    </citation>
    <scope>NUCLEOTIDE SEQUENCE</scope>
</reference>
<name>A0A6J5Q439_9CAUD</name>
<organism evidence="1">
    <name type="scientific">uncultured Caudovirales phage</name>
    <dbReference type="NCBI Taxonomy" id="2100421"/>
    <lineage>
        <taxon>Viruses</taxon>
        <taxon>Duplodnaviria</taxon>
        <taxon>Heunggongvirae</taxon>
        <taxon>Uroviricota</taxon>
        <taxon>Caudoviricetes</taxon>
        <taxon>Peduoviridae</taxon>
        <taxon>Maltschvirus</taxon>
        <taxon>Maltschvirus maltsch</taxon>
    </lineage>
</organism>
<accession>A0A6J5Q439</accession>
<dbReference type="EMBL" id="LR796963">
    <property type="protein sequence ID" value="CAB4178172.1"/>
    <property type="molecule type" value="Genomic_DNA"/>
</dbReference>